<comment type="caution">
    <text evidence="1">The sequence shown here is derived from an EMBL/GenBank/DDBJ whole genome shotgun (WGS) entry which is preliminary data.</text>
</comment>
<evidence type="ECO:0000313" key="2">
    <source>
        <dbReference type="Proteomes" id="UP000238281"/>
    </source>
</evidence>
<accession>A0A2S9T6P8</accession>
<proteinExistence type="predicted"/>
<organism evidence="1 2">
    <name type="scientific">Aliarcobacter cryaerophilus</name>
    <dbReference type="NCBI Taxonomy" id="28198"/>
    <lineage>
        <taxon>Bacteria</taxon>
        <taxon>Pseudomonadati</taxon>
        <taxon>Campylobacterota</taxon>
        <taxon>Epsilonproteobacteria</taxon>
        <taxon>Campylobacterales</taxon>
        <taxon>Arcobacteraceae</taxon>
        <taxon>Aliarcobacter</taxon>
    </lineage>
</organism>
<dbReference type="InterPro" id="IPR013406">
    <property type="entry name" value="CHP02574_addiction_mod"/>
</dbReference>
<dbReference type="AlphaFoldDB" id="A0A2S9T6P8"/>
<sequence length="69" mass="8251">MELKMSIDEIKNLNIKERLILIDTIWETLESESNQVESPKWHKKLLEPRIEKMKNGKAEFISIDDLRKI</sequence>
<reference evidence="1 2" key="1">
    <citation type="submission" date="2017-09" db="EMBL/GenBank/DDBJ databases">
        <title>Reassesment of A. cryaerophilus.</title>
        <authorList>
            <person name="Perez-Cataluna A."/>
            <person name="Collado L."/>
            <person name="Salgado O."/>
            <person name="Lefinanco V."/>
            <person name="Figueras M.J."/>
        </authorList>
    </citation>
    <scope>NUCLEOTIDE SEQUENCE [LARGE SCALE GENOMIC DNA]</scope>
    <source>
        <strain evidence="1 2">LMG 10210</strain>
    </source>
</reference>
<dbReference type="EMBL" id="NXGE01000003">
    <property type="protein sequence ID" value="PRM94491.1"/>
    <property type="molecule type" value="Genomic_DNA"/>
</dbReference>
<gene>
    <name evidence="1" type="ORF">CJ673_06265</name>
</gene>
<dbReference type="NCBIfam" id="TIGR02574">
    <property type="entry name" value="stabl_TIGR02574"/>
    <property type="match status" value="1"/>
</dbReference>
<evidence type="ECO:0000313" key="1">
    <source>
        <dbReference type="EMBL" id="PRM94491.1"/>
    </source>
</evidence>
<protein>
    <submittedName>
        <fullName evidence="1">Addiction module component CHP02574 family protein</fullName>
    </submittedName>
</protein>
<name>A0A2S9T6P8_9BACT</name>
<dbReference type="Pfam" id="PF09720">
    <property type="entry name" value="Unstab_antitox"/>
    <property type="match status" value="1"/>
</dbReference>
<dbReference type="Proteomes" id="UP000238281">
    <property type="component" value="Unassembled WGS sequence"/>
</dbReference>